<dbReference type="EMBL" id="JACEZS010000001">
    <property type="protein sequence ID" value="MBA5603991.1"/>
    <property type="molecule type" value="Genomic_DNA"/>
</dbReference>
<keyword evidence="1" id="KW-0812">Transmembrane</keyword>
<dbReference type="PANTHER" id="PTHR39084:SF1">
    <property type="entry name" value="DUF4010 DOMAIN-CONTAINING PROTEIN"/>
    <property type="match status" value="1"/>
</dbReference>
<protein>
    <submittedName>
        <fullName evidence="4">DUF4010 domain-containing protein</fullName>
    </submittedName>
</protein>
<feature type="domain" description="MgtC/SapB/SrpB/YhiD N-terminal" evidence="2">
    <location>
        <begin position="11"/>
        <end position="127"/>
    </location>
</feature>
<keyword evidence="1" id="KW-0472">Membrane</keyword>
<feature type="transmembrane region" description="Helical" evidence="1">
    <location>
        <begin position="43"/>
        <end position="71"/>
    </location>
</feature>
<evidence type="ECO:0000259" key="3">
    <source>
        <dbReference type="Pfam" id="PF13194"/>
    </source>
</evidence>
<evidence type="ECO:0000259" key="2">
    <source>
        <dbReference type="Pfam" id="PF02308"/>
    </source>
</evidence>
<dbReference type="Pfam" id="PF02308">
    <property type="entry name" value="MgtC"/>
    <property type="match status" value="1"/>
</dbReference>
<keyword evidence="5" id="KW-1185">Reference proteome</keyword>
<keyword evidence="1" id="KW-1133">Transmembrane helix</keyword>
<dbReference type="Pfam" id="PF13194">
    <property type="entry name" value="DUF4010"/>
    <property type="match status" value="1"/>
</dbReference>
<dbReference type="InterPro" id="IPR025105">
    <property type="entry name" value="DUF4010"/>
</dbReference>
<evidence type="ECO:0000313" key="4">
    <source>
        <dbReference type="EMBL" id="MBA5603991.1"/>
    </source>
</evidence>
<accession>A0A7W2EDL9</accession>
<feature type="transmembrane region" description="Helical" evidence="1">
    <location>
        <begin position="261"/>
        <end position="281"/>
    </location>
</feature>
<dbReference type="Proteomes" id="UP000566711">
    <property type="component" value="Unassembled WGS sequence"/>
</dbReference>
<feature type="transmembrane region" description="Helical" evidence="1">
    <location>
        <begin position="172"/>
        <end position="190"/>
    </location>
</feature>
<feature type="transmembrane region" description="Helical" evidence="1">
    <location>
        <begin position="227"/>
        <end position="255"/>
    </location>
</feature>
<dbReference type="AlphaFoldDB" id="A0A7W2EDL9"/>
<feature type="transmembrane region" description="Helical" evidence="1">
    <location>
        <begin position="139"/>
        <end position="156"/>
    </location>
</feature>
<feature type="transmembrane region" description="Helical" evidence="1">
    <location>
        <begin position="389"/>
        <end position="410"/>
    </location>
</feature>
<feature type="domain" description="DUF4010" evidence="3">
    <location>
        <begin position="178"/>
        <end position="384"/>
    </location>
</feature>
<organism evidence="4 5">
    <name type="scientific">Rugamonas fusca</name>
    <dbReference type="NCBI Taxonomy" id="2758568"/>
    <lineage>
        <taxon>Bacteria</taxon>
        <taxon>Pseudomonadati</taxon>
        <taxon>Pseudomonadota</taxon>
        <taxon>Betaproteobacteria</taxon>
        <taxon>Burkholderiales</taxon>
        <taxon>Oxalobacteraceae</taxon>
        <taxon>Telluria group</taxon>
        <taxon>Rugamonas</taxon>
    </lineage>
</organism>
<dbReference type="PANTHER" id="PTHR39084">
    <property type="entry name" value="MEMBRANE PROTEIN-RELATED"/>
    <property type="match status" value="1"/>
</dbReference>
<evidence type="ECO:0000313" key="5">
    <source>
        <dbReference type="Proteomes" id="UP000566711"/>
    </source>
</evidence>
<reference evidence="4 5" key="1">
    <citation type="submission" date="2020-07" db="EMBL/GenBank/DDBJ databases">
        <title>Novel species isolated from subtropical streams in China.</title>
        <authorList>
            <person name="Lu H."/>
        </authorList>
    </citation>
    <scope>NUCLEOTIDE SEQUENCE [LARGE SCALE GENOMIC DNA]</scope>
    <source>
        <strain evidence="4 5">FT3S</strain>
    </source>
</reference>
<feature type="transmembrane region" description="Helical" evidence="1">
    <location>
        <begin position="6"/>
        <end position="23"/>
    </location>
</feature>
<dbReference type="RefSeq" id="WP_182213159.1">
    <property type="nucleotide sequence ID" value="NZ_JACEZS010000001.1"/>
</dbReference>
<comment type="caution">
    <text evidence="4">The sequence shown here is derived from an EMBL/GenBank/DDBJ whole genome shotgun (WGS) entry which is preliminary data.</text>
</comment>
<name>A0A7W2EDL9_9BURK</name>
<feature type="transmembrane region" description="Helical" evidence="1">
    <location>
        <begin position="301"/>
        <end position="321"/>
    </location>
</feature>
<sequence>MIFEATTLTGLGVAFGCGLLIGVERERSKGSGPTRAFVGVRSFALVSFMGGLAQSLSASLVLAAALLVLALSAISHWRDRSDDPGVTTELALFLAFLLGVNAIANPAISAGAAVVVASLLNLRGPLHHFVRVTLKSGELRDALILAGAALIVWPLLPDQANTWLLGANPRRMWGLVLVIMTMQGAAHIALRMAGPRMGLALTGLASGFVSSTATIATMGQRYRHEPALLGVTASAATLSNIATYILLLVVTLTIAPDHVGHLAPSLGSALLATLLISAWRLRTASDGATRRGQRIGRAFSIRQALIFAALLSGATGIVSYANAYLGPTAAQAGAMLAALADVHAAASSILSLAASGTVQAPQLVPTFLLAVSANSISKLLAAASGGWRFFLAVGPGLLLMLLAMWLPYLLSQPTLPSVSPAMVREH</sequence>
<dbReference type="InterPro" id="IPR049177">
    <property type="entry name" value="MgtC_SapB_SrpB_YhiD_N"/>
</dbReference>
<feature type="transmembrane region" description="Helical" evidence="1">
    <location>
        <begin position="91"/>
        <end position="119"/>
    </location>
</feature>
<proteinExistence type="predicted"/>
<gene>
    <name evidence="4" type="ORF">H3H36_01260</name>
</gene>
<evidence type="ECO:0000256" key="1">
    <source>
        <dbReference type="SAM" id="Phobius"/>
    </source>
</evidence>